<feature type="transmembrane region" description="Helical" evidence="5">
    <location>
        <begin position="424"/>
        <end position="441"/>
    </location>
</feature>
<evidence type="ECO:0000256" key="2">
    <source>
        <dbReference type="ARBA" id="ARBA00022692"/>
    </source>
</evidence>
<dbReference type="AlphaFoldDB" id="A0A6A7B475"/>
<feature type="transmembrane region" description="Helical" evidence="5">
    <location>
        <begin position="485"/>
        <end position="509"/>
    </location>
</feature>
<keyword evidence="2 5" id="KW-0812">Transmembrane</keyword>
<evidence type="ECO:0000256" key="5">
    <source>
        <dbReference type="SAM" id="Phobius"/>
    </source>
</evidence>
<feature type="transmembrane region" description="Helical" evidence="5">
    <location>
        <begin position="64"/>
        <end position="84"/>
    </location>
</feature>
<feature type="transmembrane region" description="Helical" evidence="5">
    <location>
        <begin position="144"/>
        <end position="166"/>
    </location>
</feature>
<feature type="transmembrane region" description="Helical" evidence="5">
    <location>
        <begin position="96"/>
        <end position="118"/>
    </location>
</feature>
<dbReference type="InterPro" id="IPR050598">
    <property type="entry name" value="AminoAcid_Transporter"/>
</dbReference>
<evidence type="ECO:0000313" key="6">
    <source>
        <dbReference type="EMBL" id="KAF2850311.1"/>
    </source>
</evidence>
<keyword evidence="4 5" id="KW-0472">Membrane</keyword>
<dbReference type="GO" id="GO:0016020">
    <property type="term" value="C:membrane"/>
    <property type="evidence" value="ECO:0007669"/>
    <property type="project" value="UniProtKB-SubCell"/>
</dbReference>
<keyword evidence="3 5" id="KW-1133">Transmembrane helix</keyword>
<keyword evidence="7" id="KW-1185">Reference proteome</keyword>
<organism evidence="6 7">
    <name type="scientific">Plenodomus tracheiphilus IPT5</name>
    <dbReference type="NCBI Taxonomy" id="1408161"/>
    <lineage>
        <taxon>Eukaryota</taxon>
        <taxon>Fungi</taxon>
        <taxon>Dikarya</taxon>
        <taxon>Ascomycota</taxon>
        <taxon>Pezizomycotina</taxon>
        <taxon>Dothideomycetes</taxon>
        <taxon>Pleosporomycetidae</taxon>
        <taxon>Pleosporales</taxon>
        <taxon>Pleosporineae</taxon>
        <taxon>Leptosphaeriaceae</taxon>
        <taxon>Plenodomus</taxon>
    </lineage>
</organism>
<dbReference type="InterPro" id="IPR002293">
    <property type="entry name" value="AA/rel_permease1"/>
</dbReference>
<sequence length="595" mass="65376">MAAATAAVLKKYLWGNDSTENVDASVVKEKNAQIGEQVYVDGVAVFQDGNGAPIEQVSPLGYHVGYAGILFLNVSQMVGTGVFSTPGSILRALDSVGLSILYWVFGFIISAAALAIYLEYASMFPNRSGSQVAYLEQAYPKPAFFFPVTYAFFTVAFSFSSSNAVVLARYIYRAAGYQASEWANKGLAMASYTFLAFLCLISTRWSMRIMNIISAVKLVILLFIVITGFVVLGGGTKVKNPRENFHNSFDNITDNGNDIVNALVSINFAYSGYANAFNVVNEIRNPFRSLKIVAPISLVIVFILYVLANVAYFAAVPASQIRESGELAAALFFEAVFGTKHARGLPALIAVSAAGNIMAVIIGATRQVRECARQGMLPWPHVWASTRPFGTPFAPIILKWALTCIVILALPFGDAFDFLVDLRSYPDSVYIFLMVVGLYWLRHQRKKAGLPPAPYQAWHSALILSAAVCLFILIMPWYPPEESDVSFWYGTYCAVAIGLFVAMALYYVFWIRLLPKWGKYQIRTETLVSAQDGSVTHSLRKVKNTEVEEWDRTHDGAGNVTVETSALEGAGDDGLIRRVRVRDPTTLSFETEGKA</sequence>
<evidence type="ECO:0000313" key="7">
    <source>
        <dbReference type="Proteomes" id="UP000799423"/>
    </source>
</evidence>
<protein>
    <submittedName>
        <fullName evidence="6">Amino acid transporter-like protein</fullName>
    </submittedName>
</protein>
<proteinExistence type="predicted"/>
<dbReference type="GO" id="GO:0015179">
    <property type="term" value="F:L-amino acid transmembrane transporter activity"/>
    <property type="evidence" value="ECO:0007669"/>
    <property type="project" value="TreeGrafter"/>
</dbReference>
<reference evidence="6" key="1">
    <citation type="submission" date="2020-01" db="EMBL/GenBank/DDBJ databases">
        <authorList>
            <consortium name="DOE Joint Genome Institute"/>
            <person name="Haridas S."/>
            <person name="Albert R."/>
            <person name="Binder M."/>
            <person name="Bloem J."/>
            <person name="Labutti K."/>
            <person name="Salamov A."/>
            <person name="Andreopoulos B."/>
            <person name="Baker S.E."/>
            <person name="Barry K."/>
            <person name="Bills G."/>
            <person name="Bluhm B.H."/>
            <person name="Cannon C."/>
            <person name="Castanera R."/>
            <person name="Culley D.E."/>
            <person name="Daum C."/>
            <person name="Ezra D."/>
            <person name="Gonzalez J.B."/>
            <person name="Henrissat B."/>
            <person name="Kuo A."/>
            <person name="Liang C."/>
            <person name="Lipzen A."/>
            <person name="Lutzoni F."/>
            <person name="Magnuson J."/>
            <person name="Mondo S."/>
            <person name="Nolan M."/>
            <person name="Ohm R."/>
            <person name="Pangilinan J."/>
            <person name="Park H.-J."/>
            <person name="Ramirez L."/>
            <person name="Alfaro M."/>
            <person name="Sun H."/>
            <person name="Tritt A."/>
            <person name="Yoshinaga Y."/>
            <person name="Zwiers L.-H."/>
            <person name="Turgeon B.G."/>
            <person name="Goodwin S.B."/>
            <person name="Spatafora J.W."/>
            <person name="Crous P.W."/>
            <person name="Grigoriev I.V."/>
        </authorList>
    </citation>
    <scope>NUCLEOTIDE SEQUENCE</scope>
    <source>
        <strain evidence="6">IPT5</strain>
    </source>
</reference>
<feature type="transmembrane region" description="Helical" evidence="5">
    <location>
        <begin position="389"/>
        <end position="412"/>
    </location>
</feature>
<dbReference type="PANTHER" id="PTHR11785">
    <property type="entry name" value="AMINO ACID TRANSPORTER"/>
    <property type="match status" value="1"/>
</dbReference>
<comment type="subcellular location">
    <subcellularLocation>
        <location evidence="1">Membrane</location>
        <topology evidence="1">Multi-pass membrane protein</topology>
    </subcellularLocation>
</comment>
<dbReference type="OrthoDB" id="5982228at2759"/>
<dbReference type="Pfam" id="PF13520">
    <property type="entry name" value="AA_permease_2"/>
    <property type="match status" value="1"/>
</dbReference>
<feature type="transmembrane region" description="Helical" evidence="5">
    <location>
        <begin position="292"/>
        <end position="315"/>
    </location>
</feature>
<dbReference type="Gene3D" id="1.20.1740.10">
    <property type="entry name" value="Amino acid/polyamine transporter I"/>
    <property type="match status" value="1"/>
</dbReference>
<dbReference type="PANTHER" id="PTHR11785:SF353">
    <property type="entry name" value="METHIONINE TRANSPORTER (EUROFUNG)"/>
    <property type="match status" value="1"/>
</dbReference>
<feature type="transmembrane region" description="Helical" evidence="5">
    <location>
        <begin position="461"/>
        <end position="479"/>
    </location>
</feature>
<dbReference type="Proteomes" id="UP000799423">
    <property type="component" value="Unassembled WGS sequence"/>
</dbReference>
<feature type="transmembrane region" description="Helical" evidence="5">
    <location>
        <begin position="187"/>
        <end position="206"/>
    </location>
</feature>
<evidence type="ECO:0000256" key="1">
    <source>
        <dbReference type="ARBA" id="ARBA00004141"/>
    </source>
</evidence>
<dbReference type="EMBL" id="MU006307">
    <property type="protein sequence ID" value="KAF2850311.1"/>
    <property type="molecule type" value="Genomic_DNA"/>
</dbReference>
<evidence type="ECO:0000256" key="4">
    <source>
        <dbReference type="ARBA" id="ARBA00023136"/>
    </source>
</evidence>
<gene>
    <name evidence="6" type="ORF">T440DRAFT_518409</name>
</gene>
<name>A0A6A7B475_9PLEO</name>
<feature type="transmembrane region" description="Helical" evidence="5">
    <location>
        <begin position="212"/>
        <end position="232"/>
    </location>
</feature>
<evidence type="ECO:0000256" key="3">
    <source>
        <dbReference type="ARBA" id="ARBA00022989"/>
    </source>
</evidence>
<accession>A0A6A7B475</accession>
<feature type="transmembrane region" description="Helical" evidence="5">
    <location>
        <begin position="347"/>
        <end position="368"/>
    </location>
</feature>